<sequence length="583" mass="64818">MAYATFTSAYFSLSGALQKRPGSKRCFVEMLCAPSRTQTIMEKIPSAAEAGGAGGASSYQALKRADEQWLRMRLDNSLTNTPEIVTRRNCPLHSSEFASSQTEFFDVVVCGGTLGIFIATVLALRGLRVAIVEKGPLQGRIQEWNISRKELLELVKAGILKKEEVDNCTAIDFNPNRCQFNGGAEVWVNDILNLGVSPMRMLDTLKQRFKQVGGQVFENSGLSNAVVFNDAVVITLNDGRSITSKLVLDAMGNFSPIVQQIRRGQPPDGVCLVVGTCARGFKLNRTSDIIFSNSPMVQVGDSKNQYFWEAFPAGSGPADRTIYLFTYADVTPSRPSLEKMLEDYWDLMPAYQGVKLEDIEILRVLFGIFPSYRSSPLPAGFDRILQVGDASGIQSPISFGGFGSITRHLLRLSNGNYGIVEAIESDMLEKETLGLINSYMPNLSVAWMFQRAMSAQNNVDVSPNFINDLLALNFQCMERLGDPILRPFLQDVIQFDPLVKALGSIMLAQPGIVPSIIKQVGIKTLLDWSRHFLALGVYTYLSQIVTPQIASWIAKLPRKQRYIWHRRIEAWEYGSGLDFKYHI</sequence>
<keyword evidence="2" id="KW-1185">Reference proteome</keyword>
<reference evidence="2" key="1">
    <citation type="journal article" date="2024" name="Proc. Natl. Acad. Sci. U.S.A.">
        <title>Extraordinary preservation of gene collinearity over three hundred million years revealed in homosporous lycophytes.</title>
        <authorList>
            <person name="Li C."/>
            <person name="Wickell D."/>
            <person name="Kuo L.Y."/>
            <person name="Chen X."/>
            <person name="Nie B."/>
            <person name="Liao X."/>
            <person name="Peng D."/>
            <person name="Ji J."/>
            <person name="Jenkins J."/>
            <person name="Williams M."/>
            <person name="Shu S."/>
            <person name="Plott C."/>
            <person name="Barry K."/>
            <person name="Rajasekar S."/>
            <person name="Grimwood J."/>
            <person name="Han X."/>
            <person name="Sun S."/>
            <person name="Hou Z."/>
            <person name="He W."/>
            <person name="Dai G."/>
            <person name="Sun C."/>
            <person name="Schmutz J."/>
            <person name="Leebens-Mack J.H."/>
            <person name="Li F.W."/>
            <person name="Wang L."/>
        </authorList>
    </citation>
    <scope>NUCLEOTIDE SEQUENCE [LARGE SCALE GENOMIC DNA]</scope>
    <source>
        <strain evidence="2">cv. PW_Plant_1</strain>
    </source>
</reference>
<protein>
    <submittedName>
        <fullName evidence="1">Uncharacterized protein</fullName>
    </submittedName>
</protein>
<gene>
    <name evidence="1" type="ORF">O6H91_16G001100</name>
</gene>
<dbReference type="EMBL" id="CM055107">
    <property type="protein sequence ID" value="KAJ7526299.1"/>
    <property type="molecule type" value="Genomic_DNA"/>
</dbReference>
<dbReference type="Proteomes" id="UP001162992">
    <property type="component" value="Chromosome 16"/>
</dbReference>
<evidence type="ECO:0000313" key="1">
    <source>
        <dbReference type="EMBL" id="KAJ7526299.1"/>
    </source>
</evidence>
<comment type="caution">
    <text evidence="1">The sequence shown here is derived from an EMBL/GenBank/DDBJ whole genome shotgun (WGS) entry which is preliminary data.</text>
</comment>
<name>A0ACC2BA50_DIPCM</name>
<evidence type="ECO:0000313" key="2">
    <source>
        <dbReference type="Proteomes" id="UP001162992"/>
    </source>
</evidence>
<organism evidence="1 2">
    <name type="scientific">Diphasiastrum complanatum</name>
    <name type="common">Issler's clubmoss</name>
    <name type="synonym">Lycopodium complanatum</name>
    <dbReference type="NCBI Taxonomy" id="34168"/>
    <lineage>
        <taxon>Eukaryota</taxon>
        <taxon>Viridiplantae</taxon>
        <taxon>Streptophyta</taxon>
        <taxon>Embryophyta</taxon>
        <taxon>Tracheophyta</taxon>
        <taxon>Lycopodiopsida</taxon>
        <taxon>Lycopodiales</taxon>
        <taxon>Lycopodiaceae</taxon>
        <taxon>Lycopodioideae</taxon>
        <taxon>Diphasiastrum</taxon>
    </lineage>
</organism>
<accession>A0ACC2BA50</accession>
<proteinExistence type="predicted"/>